<accession>A0A5C3LDE8</accession>
<dbReference type="Proteomes" id="UP000308652">
    <property type="component" value="Unassembled WGS sequence"/>
</dbReference>
<gene>
    <name evidence="1" type="ORF">BDQ12DRAFT_729876</name>
</gene>
<reference evidence="1 2" key="1">
    <citation type="journal article" date="2019" name="Nat. Ecol. Evol.">
        <title>Megaphylogeny resolves global patterns of mushroom evolution.</title>
        <authorList>
            <person name="Varga T."/>
            <person name="Krizsan K."/>
            <person name="Foldi C."/>
            <person name="Dima B."/>
            <person name="Sanchez-Garcia M."/>
            <person name="Sanchez-Ramirez S."/>
            <person name="Szollosi G.J."/>
            <person name="Szarkandi J.G."/>
            <person name="Papp V."/>
            <person name="Albert L."/>
            <person name="Andreopoulos W."/>
            <person name="Angelini C."/>
            <person name="Antonin V."/>
            <person name="Barry K.W."/>
            <person name="Bougher N.L."/>
            <person name="Buchanan P."/>
            <person name="Buyck B."/>
            <person name="Bense V."/>
            <person name="Catcheside P."/>
            <person name="Chovatia M."/>
            <person name="Cooper J."/>
            <person name="Damon W."/>
            <person name="Desjardin D."/>
            <person name="Finy P."/>
            <person name="Geml J."/>
            <person name="Haridas S."/>
            <person name="Hughes K."/>
            <person name="Justo A."/>
            <person name="Karasinski D."/>
            <person name="Kautmanova I."/>
            <person name="Kiss B."/>
            <person name="Kocsube S."/>
            <person name="Kotiranta H."/>
            <person name="LaButti K.M."/>
            <person name="Lechner B.E."/>
            <person name="Liimatainen K."/>
            <person name="Lipzen A."/>
            <person name="Lukacs Z."/>
            <person name="Mihaltcheva S."/>
            <person name="Morgado L.N."/>
            <person name="Niskanen T."/>
            <person name="Noordeloos M.E."/>
            <person name="Ohm R.A."/>
            <person name="Ortiz-Santana B."/>
            <person name="Ovrebo C."/>
            <person name="Racz N."/>
            <person name="Riley R."/>
            <person name="Savchenko A."/>
            <person name="Shiryaev A."/>
            <person name="Soop K."/>
            <person name="Spirin V."/>
            <person name="Szebenyi C."/>
            <person name="Tomsovsky M."/>
            <person name="Tulloss R.E."/>
            <person name="Uehling J."/>
            <person name="Grigoriev I.V."/>
            <person name="Vagvolgyi C."/>
            <person name="Papp T."/>
            <person name="Martin F.M."/>
            <person name="Miettinen O."/>
            <person name="Hibbett D.S."/>
            <person name="Nagy L.G."/>
        </authorList>
    </citation>
    <scope>NUCLEOTIDE SEQUENCE [LARGE SCALE GENOMIC DNA]</scope>
    <source>
        <strain evidence="1 2">CBS 166.37</strain>
    </source>
</reference>
<keyword evidence="2" id="KW-1185">Reference proteome</keyword>
<proteinExistence type="predicted"/>
<protein>
    <submittedName>
        <fullName evidence="1">Uncharacterized protein</fullName>
    </submittedName>
</protein>
<dbReference type="EMBL" id="ML213906">
    <property type="protein sequence ID" value="TFK31109.1"/>
    <property type="molecule type" value="Genomic_DNA"/>
</dbReference>
<evidence type="ECO:0000313" key="2">
    <source>
        <dbReference type="Proteomes" id="UP000308652"/>
    </source>
</evidence>
<evidence type="ECO:0000313" key="1">
    <source>
        <dbReference type="EMBL" id="TFK31109.1"/>
    </source>
</evidence>
<organism evidence="1 2">
    <name type="scientific">Crucibulum laeve</name>
    <dbReference type="NCBI Taxonomy" id="68775"/>
    <lineage>
        <taxon>Eukaryota</taxon>
        <taxon>Fungi</taxon>
        <taxon>Dikarya</taxon>
        <taxon>Basidiomycota</taxon>
        <taxon>Agaricomycotina</taxon>
        <taxon>Agaricomycetes</taxon>
        <taxon>Agaricomycetidae</taxon>
        <taxon>Agaricales</taxon>
        <taxon>Agaricineae</taxon>
        <taxon>Nidulariaceae</taxon>
        <taxon>Crucibulum</taxon>
    </lineage>
</organism>
<dbReference type="AlphaFoldDB" id="A0A5C3LDE8"/>
<sequence>MFLNATVPLIPAKDITRNLRLTHIGCCIFYILDSILSNYICLIPSILARISLISQSHINLYSSKSSPAVEPHSGQIFPPNQSLYNLPLGNSLLAIEPLLQLSDSALQFQIILVPS</sequence>
<name>A0A5C3LDE8_9AGAR</name>